<evidence type="ECO:0000313" key="2">
    <source>
        <dbReference type="EMBL" id="WXA02628.1"/>
    </source>
</evidence>
<dbReference type="EMBL" id="CP136925">
    <property type="protein sequence ID" value="WXA12212.1"/>
    <property type="molecule type" value="Genomic_DNA"/>
</dbReference>
<dbReference type="GO" id="GO:0016757">
    <property type="term" value="F:glycosyltransferase activity"/>
    <property type="evidence" value="ECO:0007669"/>
    <property type="project" value="UniProtKB-KW"/>
</dbReference>
<name>A0AAU6P553_9FLAO</name>
<dbReference type="RefSeq" id="WP_338731171.1">
    <property type="nucleotide sequence ID" value="NZ_CP136924.1"/>
</dbReference>
<keyword evidence="4" id="KW-1185">Reference proteome</keyword>
<dbReference type="Proteomes" id="UP001368318">
    <property type="component" value="Chromosome"/>
</dbReference>
<dbReference type="CDD" id="cd00761">
    <property type="entry name" value="Glyco_tranf_GTA_type"/>
    <property type="match status" value="1"/>
</dbReference>
<dbReference type="SUPFAM" id="SSF53448">
    <property type="entry name" value="Nucleotide-diphospho-sugar transferases"/>
    <property type="match status" value="1"/>
</dbReference>
<organism evidence="3">
    <name type="scientific">Mangrovimonas cancribranchiae</name>
    <dbReference type="NCBI Taxonomy" id="3080055"/>
    <lineage>
        <taxon>Bacteria</taxon>
        <taxon>Pseudomonadati</taxon>
        <taxon>Bacteroidota</taxon>
        <taxon>Flavobacteriia</taxon>
        <taxon>Flavobacteriales</taxon>
        <taxon>Flavobacteriaceae</taxon>
        <taxon>Mangrovimonas</taxon>
    </lineage>
</organism>
<dbReference type="AlphaFoldDB" id="A0AAU6P553"/>
<keyword evidence="3" id="KW-0328">Glycosyltransferase</keyword>
<evidence type="ECO:0000259" key="1">
    <source>
        <dbReference type="Pfam" id="PF00535"/>
    </source>
</evidence>
<dbReference type="EC" id="2.4.-.-" evidence="3"/>
<evidence type="ECO:0000313" key="4">
    <source>
        <dbReference type="Proteomes" id="UP001368318"/>
    </source>
</evidence>
<dbReference type="Pfam" id="PF00535">
    <property type="entry name" value="Glycos_transf_2"/>
    <property type="match status" value="1"/>
</dbReference>
<protein>
    <submittedName>
        <fullName evidence="3">Glycosyltransferase</fullName>
        <ecNumber evidence="3">2.4.-.-</ecNumber>
    </submittedName>
</protein>
<sequence>MNITQNKGYSIEVLVSTTNRSSLNFLYEMFKNNDISKCHVLVINQTTPKNLLTSNFKNIRIINSYEKGVSKSRNLAINNAKGDICLIADDDVVFLKNFISKINNAYLETKADLICFKTLTTIGDPYSNYPNKISSLRRFYRKVLSIEITFNLKVLKENKLSFDEYFGLGSVFQDGENRIFLRNALNKHITSIFYPEYIVKHKPYSSSDEMDSDRFIFARSALNYKLFGTIAYLYPIKHVVGITIRGLIHVSSIFSKLKAGYKGISTYKNIVKKNDE</sequence>
<feature type="domain" description="Glycosyltransferase 2-like" evidence="1">
    <location>
        <begin position="32"/>
        <end position="142"/>
    </location>
</feature>
<reference evidence="3 4" key="1">
    <citation type="submission" date="2023-10" db="EMBL/GenBank/DDBJ databases">
        <title>Culture-based analysis of two novel bacteria associated with mangrove crab gills.</title>
        <authorList>
            <person name="Yang X."/>
            <person name="Garuglieri E."/>
            <person name="Van Goethem M.W."/>
            <person name="Fusi M."/>
            <person name="Marasco R."/>
            <person name="Daffonchio D.G."/>
        </authorList>
    </citation>
    <scope>NUCLEOTIDE SEQUENCE</scope>
    <source>
        <strain evidence="3">UG2-1</strain>
        <strain evidence="2">UG2-2</strain>
        <strain evidence="4">UG2_2</strain>
    </source>
</reference>
<gene>
    <name evidence="3" type="ORF">R3L15_08765</name>
    <name evidence="2" type="ORF">R3L16_12825</name>
</gene>
<dbReference type="InterPro" id="IPR029044">
    <property type="entry name" value="Nucleotide-diphossugar_trans"/>
</dbReference>
<evidence type="ECO:0000313" key="3">
    <source>
        <dbReference type="EMBL" id="WXA12212.1"/>
    </source>
</evidence>
<dbReference type="Gene3D" id="3.90.550.10">
    <property type="entry name" value="Spore Coat Polysaccharide Biosynthesis Protein SpsA, Chain A"/>
    <property type="match status" value="1"/>
</dbReference>
<dbReference type="EMBL" id="CP136924">
    <property type="protein sequence ID" value="WXA02628.1"/>
    <property type="molecule type" value="Genomic_DNA"/>
</dbReference>
<dbReference type="InterPro" id="IPR001173">
    <property type="entry name" value="Glyco_trans_2-like"/>
</dbReference>
<accession>A0AAU6P553</accession>
<dbReference type="KEGG" id="mcaa:R3L15_08765"/>
<keyword evidence="3" id="KW-0808">Transferase</keyword>
<proteinExistence type="predicted"/>